<feature type="compositionally biased region" description="Polar residues" evidence="2">
    <location>
        <begin position="138"/>
        <end position="150"/>
    </location>
</feature>
<accession>A0A6A5W953</accession>
<dbReference type="GO" id="GO:0003968">
    <property type="term" value="F:RNA-directed RNA polymerase activity"/>
    <property type="evidence" value="ECO:0007669"/>
    <property type="project" value="UniProtKB-KW"/>
</dbReference>
<feature type="region of interest" description="Disordered" evidence="2">
    <location>
        <begin position="138"/>
        <end position="223"/>
    </location>
</feature>
<evidence type="ECO:0000256" key="1">
    <source>
        <dbReference type="RuleBase" id="RU363098"/>
    </source>
</evidence>
<keyword evidence="1" id="KW-0694">RNA-binding</keyword>
<feature type="non-terminal residue" evidence="4">
    <location>
        <position position="1"/>
    </location>
</feature>
<feature type="non-terminal residue" evidence="4">
    <location>
        <position position="1391"/>
    </location>
</feature>
<keyword evidence="5" id="KW-1185">Reference proteome</keyword>
<feature type="compositionally biased region" description="Polar residues" evidence="2">
    <location>
        <begin position="163"/>
        <end position="173"/>
    </location>
</feature>
<dbReference type="EMBL" id="ML977636">
    <property type="protein sequence ID" value="KAF1995645.1"/>
    <property type="molecule type" value="Genomic_DNA"/>
</dbReference>
<organism evidence="4 5">
    <name type="scientific">Amniculicola lignicola CBS 123094</name>
    <dbReference type="NCBI Taxonomy" id="1392246"/>
    <lineage>
        <taxon>Eukaryota</taxon>
        <taxon>Fungi</taxon>
        <taxon>Dikarya</taxon>
        <taxon>Ascomycota</taxon>
        <taxon>Pezizomycotina</taxon>
        <taxon>Dothideomycetes</taxon>
        <taxon>Pleosporomycetidae</taxon>
        <taxon>Pleosporales</taxon>
        <taxon>Amniculicolaceae</taxon>
        <taxon>Amniculicola</taxon>
    </lineage>
</organism>
<comment type="similarity">
    <text evidence="1">Belongs to the RdRP family.</text>
</comment>
<comment type="catalytic activity">
    <reaction evidence="1">
        <text>RNA(n) + a ribonucleoside 5'-triphosphate = RNA(n+1) + diphosphate</text>
        <dbReference type="Rhea" id="RHEA:21248"/>
        <dbReference type="Rhea" id="RHEA-COMP:14527"/>
        <dbReference type="Rhea" id="RHEA-COMP:17342"/>
        <dbReference type="ChEBI" id="CHEBI:33019"/>
        <dbReference type="ChEBI" id="CHEBI:61557"/>
        <dbReference type="ChEBI" id="CHEBI:140395"/>
        <dbReference type="EC" id="2.7.7.48"/>
    </reaction>
</comment>
<proteinExistence type="inferred from homology"/>
<evidence type="ECO:0000313" key="4">
    <source>
        <dbReference type="EMBL" id="KAF1995645.1"/>
    </source>
</evidence>
<dbReference type="PANTHER" id="PTHR23079">
    <property type="entry name" value="RNA-DEPENDENT RNA POLYMERASE"/>
    <property type="match status" value="1"/>
</dbReference>
<protein>
    <recommendedName>
        <fullName evidence="1">RNA-dependent RNA polymerase</fullName>
        <ecNumber evidence="1">2.7.7.48</ecNumber>
    </recommendedName>
</protein>
<dbReference type="Proteomes" id="UP000799779">
    <property type="component" value="Unassembled WGS sequence"/>
</dbReference>
<dbReference type="InterPro" id="IPR057596">
    <property type="entry name" value="RDRP_core"/>
</dbReference>
<keyword evidence="1" id="KW-0696">RNA-directed RNA polymerase</keyword>
<reference evidence="4" key="1">
    <citation type="journal article" date="2020" name="Stud. Mycol.">
        <title>101 Dothideomycetes genomes: a test case for predicting lifestyles and emergence of pathogens.</title>
        <authorList>
            <person name="Haridas S."/>
            <person name="Albert R."/>
            <person name="Binder M."/>
            <person name="Bloem J."/>
            <person name="Labutti K."/>
            <person name="Salamov A."/>
            <person name="Andreopoulos B."/>
            <person name="Baker S."/>
            <person name="Barry K."/>
            <person name="Bills G."/>
            <person name="Bluhm B."/>
            <person name="Cannon C."/>
            <person name="Castanera R."/>
            <person name="Culley D."/>
            <person name="Daum C."/>
            <person name="Ezra D."/>
            <person name="Gonzalez J."/>
            <person name="Henrissat B."/>
            <person name="Kuo A."/>
            <person name="Liang C."/>
            <person name="Lipzen A."/>
            <person name="Lutzoni F."/>
            <person name="Magnuson J."/>
            <person name="Mondo S."/>
            <person name="Nolan M."/>
            <person name="Ohm R."/>
            <person name="Pangilinan J."/>
            <person name="Park H.-J."/>
            <person name="Ramirez L."/>
            <person name="Alfaro M."/>
            <person name="Sun H."/>
            <person name="Tritt A."/>
            <person name="Yoshinaga Y."/>
            <person name="Zwiers L.-H."/>
            <person name="Turgeon B."/>
            <person name="Goodwin S."/>
            <person name="Spatafora J."/>
            <person name="Crous P."/>
            <person name="Grigoriev I."/>
        </authorList>
    </citation>
    <scope>NUCLEOTIDE SEQUENCE</scope>
    <source>
        <strain evidence="4">CBS 123094</strain>
    </source>
</reference>
<feature type="compositionally biased region" description="Acidic residues" evidence="2">
    <location>
        <begin position="1380"/>
        <end position="1391"/>
    </location>
</feature>
<dbReference type="GO" id="GO:0031380">
    <property type="term" value="C:nuclear RNA-directed RNA polymerase complex"/>
    <property type="evidence" value="ECO:0007669"/>
    <property type="project" value="TreeGrafter"/>
</dbReference>
<gene>
    <name evidence="4" type="ORF">P154DRAFT_412766</name>
</gene>
<dbReference type="OrthoDB" id="10055769at2759"/>
<evidence type="ECO:0000256" key="2">
    <source>
        <dbReference type="SAM" id="MobiDB-lite"/>
    </source>
</evidence>
<dbReference type="PANTHER" id="PTHR23079:SF55">
    <property type="entry name" value="RNA-DIRECTED RNA POLYMERASE"/>
    <property type="match status" value="1"/>
</dbReference>
<sequence>AIHDIISTLEAGWRLGLRVRDGNWSPSQSDKSRADRINGYVKRLYYTNRSALDRCLKTFNSIAGGQPTAEARLGLLDDLLRAECPTPRVAGQSGTHTPRDDPPKFLRSPLCTFRSSIWLLHETPRALQGSDRHAYSFSLHTSTDGPSASTTDDEDEYVPPSPTLSSFSAQRRVQASPRVSLGPAGRKRSSESSGDATSPKFSRIGSRRMSRAINDTPFAGSSRFPADMTPIPFKKPTLDMANSLKPMTQTPFVSKPVQAPSTNPSAQTSFSGSTILQSSQESAAQHDTRNTSFSSDVFGDDPAKITRPSSATIGSSLDDEDLLEVAHRVETLLYSEDMTRESSSYGAISSQVLVETVIRHEERVGLSHKDPAPKATSQSRKENARPRRPPQEAAHPASSSKFDLPPLSNDTSIGLPSLNHINESPGKISHHIRNLPEQNLFVDQVQTIPSRLPYFILFICCRVAMTTSGDLEEVLSDVENAWSSSETFWNKIKGVYSNIKMKESQKIWSAWKRDLDGYTFRGKVVFNQRQNGPLFKLELQPLHADISSRFQRAWGTDRFLYLDLPAFDSNSIPQRFRAFRPHVLEYWKKWYCSEHSFLGRKWRAFDLKPIKKANNSAKNDDKYDKKMILFATEGVGIDRPCSIGELLNWFMPFAHNDEQSFCKAYARFDLGLSRTLPTLVFKPSQVEYVADIVADGTPEATVFDDTLLPWNEQPEENQVMNDGCCVMSVGAAQEIWRAYRKATNTNDPMPSVFQGRIGGAKGLWMVSAESYSKDPTHTQIWIKINESQLKFQPHPEDYFDESYDPHRLTFELCNYSSPPVASDLHISFISIMTDRGVPKEVISKLMSRRLDIERAQLLEMLPDPVKMYNWAHKQSSSGSRNEDDVRWQAALPHSLGEKVRLLLEAGFAPTKSPYLARCLQRFIEKQQLWREKKLRTPLGKATYLYGVADPYGVLAPGEVHVQFSTSFIDDTTDERYLCLDAINLLVARQPACRRSDIQKVRSIVHPRLTHLVDVVVFPSKGQFPLAGKLQGGDYDGDIFWLCWEDALVAPFKNAPAPLHSPAPGDYGIKQDKRKVKEIMNPRDLTSVDALIEQVLEFRMNPSLLGIVTNFLEKRAYLENRIHSEVLDRLCDMHDLLVDAPKNGYSFSDSDFRTFVTETLGLSYQPKVPAYKKAMEACENAREMGEAEKVRKQVWPHNAENVLDHLYFSVIHAHNVDTLDMVLDLFKNARDDDEHLRYPCKRLQDQGSPIVVQQMKALNVGLEKVYRKWNGGMHTSLSSDQYNTLVDACYKMYRELAPVNIDHPEIKPWIEPYLFEKFSIWETLRASALYTKYPGKAPFVFHMTGRELAHLKAQSNPGTRSIVAAIHANTKPKPIKPPSAFEDEDDEDFEAL</sequence>
<feature type="compositionally biased region" description="Basic and acidic residues" evidence="2">
    <location>
        <begin position="363"/>
        <end position="372"/>
    </location>
</feature>
<feature type="compositionally biased region" description="Polar residues" evidence="2">
    <location>
        <begin position="191"/>
        <end position="200"/>
    </location>
</feature>
<feature type="region of interest" description="Disordered" evidence="2">
    <location>
        <begin position="1368"/>
        <end position="1391"/>
    </location>
</feature>
<dbReference type="InterPro" id="IPR007855">
    <property type="entry name" value="RDRP"/>
</dbReference>
<dbReference type="EC" id="2.7.7.48" evidence="1"/>
<dbReference type="GO" id="GO:0003723">
    <property type="term" value="F:RNA binding"/>
    <property type="evidence" value="ECO:0007669"/>
    <property type="project" value="UniProtKB-KW"/>
</dbReference>
<feature type="region of interest" description="Disordered" evidence="2">
    <location>
        <begin position="251"/>
        <end position="315"/>
    </location>
</feature>
<evidence type="ECO:0000313" key="5">
    <source>
        <dbReference type="Proteomes" id="UP000799779"/>
    </source>
</evidence>
<keyword evidence="1" id="KW-0548">Nucleotidyltransferase</keyword>
<dbReference type="GO" id="GO:0030422">
    <property type="term" value="P:siRNA processing"/>
    <property type="evidence" value="ECO:0007669"/>
    <property type="project" value="TreeGrafter"/>
</dbReference>
<name>A0A6A5W953_9PLEO</name>
<feature type="domain" description="RDRP core" evidence="3">
    <location>
        <begin position="537"/>
        <end position="1209"/>
    </location>
</feature>
<feature type="region of interest" description="Disordered" evidence="2">
    <location>
        <begin position="363"/>
        <end position="406"/>
    </location>
</feature>
<keyword evidence="1" id="KW-0808">Transferase</keyword>
<feature type="compositionally biased region" description="Polar residues" evidence="2">
    <location>
        <begin position="259"/>
        <end position="283"/>
    </location>
</feature>
<dbReference type="Pfam" id="PF05183">
    <property type="entry name" value="RdRP"/>
    <property type="match status" value="1"/>
</dbReference>
<evidence type="ECO:0000259" key="3">
    <source>
        <dbReference type="Pfam" id="PF05183"/>
    </source>
</evidence>